<protein>
    <submittedName>
        <fullName evidence="2">Uncharacterized protein</fullName>
    </submittedName>
</protein>
<gene>
    <name evidence="2" type="ORF">BCR33DRAFT_88091</name>
</gene>
<evidence type="ECO:0000256" key="1">
    <source>
        <dbReference type="SAM" id="MobiDB-lite"/>
    </source>
</evidence>
<feature type="region of interest" description="Disordered" evidence="1">
    <location>
        <begin position="1"/>
        <end position="20"/>
    </location>
</feature>
<dbReference type="EMBL" id="MCGO01000134">
    <property type="protein sequence ID" value="ORY25109.1"/>
    <property type="molecule type" value="Genomic_DNA"/>
</dbReference>
<organism evidence="2 3">
    <name type="scientific">Rhizoclosmatium globosum</name>
    <dbReference type="NCBI Taxonomy" id="329046"/>
    <lineage>
        <taxon>Eukaryota</taxon>
        <taxon>Fungi</taxon>
        <taxon>Fungi incertae sedis</taxon>
        <taxon>Chytridiomycota</taxon>
        <taxon>Chytridiomycota incertae sedis</taxon>
        <taxon>Chytridiomycetes</taxon>
        <taxon>Chytridiales</taxon>
        <taxon>Chytriomycetaceae</taxon>
        <taxon>Rhizoclosmatium</taxon>
    </lineage>
</organism>
<evidence type="ECO:0000313" key="2">
    <source>
        <dbReference type="EMBL" id="ORY25109.1"/>
    </source>
</evidence>
<proteinExistence type="predicted"/>
<reference evidence="2 3" key="1">
    <citation type="submission" date="2016-07" db="EMBL/GenBank/DDBJ databases">
        <title>Pervasive Adenine N6-methylation of Active Genes in Fungi.</title>
        <authorList>
            <consortium name="DOE Joint Genome Institute"/>
            <person name="Mondo S.J."/>
            <person name="Dannebaum R.O."/>
            <person name="Kuo R.C."/>
            <person name="Labutti K."/>
            <person name="Haridas S."/>
            <person name="Kuo A."/>
            <person name="Salamov A."/>
            <person name="Ahrendt S.R."/>
            <person name="Lipzen A."/>
            <person name="Sullivan W."/>
            <person name="Andreopoulos W.B."/>
            <person name="Clum A."/>
            <person name="Lindquist E."/>
            <person name="Daum C."/>
            <person name="Ramamoorthy G.K."/>
            <person name="Gryganskyi A."/>
            <person name="Culley D."/>
            <person name="Magnuson J.K."/>
            <person name="James T.Y."/>
            <person name="O'Malley M.A."/>
            <person name="Stajich J.E."/>
            <person name="Spatafora J.W."/>
            <person name="Visel A."/>
            <person name="Grigoriev I.V."/>
        </authorList>
    </citation>
    <scope>NUCLEOTIDE SEQUENCE [LARGE SCALE GENOMIC DNA]</scope>
    <source>
        <strain evidence="2 3">JEL800</strain>
    </source>
</reference>
<accession>A0A1Y2ARA9</accession>
<dbReference type="Proteomes" id="UP000193642">
    <property type="component" value="Unassembled WGS sequence"/>
</dbReference>
<dbReference type="AlphaFoldDB" id="A0A1Y2ARA9"/>
<comment type="caution">
    <text evidence="2">The sequence shown here is derived from an EMBL/GenBank/DDBJ whole genome shotgun (WGS) entry which is preliminary data.</text>
</comment>
<evidence type="ECO:0000313" key="3">
    <source>
        <dbReference type="Proteomes" id="UP000193642"/>
    </source>
</evidence>
<keyword evidence="3" id="KW-1185">Reference proteome</keyword>
<name>A0A1Y2ARA9_9FUNG</name>
<sequence>MSLLTVQRTRQMRSSIRKTQPNNRTRNLKKLTQLCLLCKLFLLLQLVDLKSLIQGSVVWCTSSSPTTLPFDTKRFIF</sequence>